<evidence type="ECO:0000313" key="2">
    <source>
        <dbReference type="Proteomes" id="UP000054047"/>
    </source>
</evidence>
<keyword evidence="2" id="KW-1185">Reference proteome</keyword>
<protein>
    <recommendedName>
        <fullName evidence="3">Endonuclease/exonuclease/phosphatase domain-containing protein</fullName>
    </recommendedName>
</protein>
<proteinExistence type="predicted"/>
<dbReference type="InterPro" id="IPR036691">
    <property type="entry name" value="Endo/exonu/phosph_ase_sf"/>
</dbReference>
<dbReference type="AlphaFoldDB" id="A0A0C2BT44"/>
<dbReference type="OrthoDB" id="5854880at2759"/>
<name>A0A0C2BT44_9BILA</name>
<evidence type="ECO:0000313" key="1">
    <source>
        <dbReference type="EMBL" id="KIH47068.1"/>
    </source>
</evidence>
<dbReference type="Proteomes" id="UP000054047">
    <property type="component" value="Unassembled WGS sequence"/>
</dbReference>
<reference evidence="1 2" key="1">
    <citation type="submission" date="2013-12" db="EMBL/GenBank/DDBJ databases">
        <title>Draft genome of the parsitic nematode Ancylostoma duodenale.</title>
        <authorList>
            <person name="Mitreva M."/>
        </authorList>
    </citation>
    <scope>NUCLEOTIDE SEQUENCE [LARGE SCALE GENOMIC DNA]</scope>
    <source>
        <strain evidence="1 2">Zhejiang</strain>
    </source>
</reference>
<dbReference type="Gene3D" id="3.60.10.10">
    <property type="entry name" value="Endonuclease/exonuclease/phosphatase"/>
    <property type="match status" value="1"/>
</dbReference>
<dbReference type="EMBL" id="KN768131">
    <property type="protein sequence ID" value="KIH47068.1"/>
    <property type="molecule type" value="Genomic_DNA"/>
</dbReference>
<evidence type="ECO:0008006" key="3">
    <source>
        <dbReference type="Google" id="ProtNLM"/>
    </source>
</evidence>
<sequence length="286" mass="33755">MGERVDLDCCFARNAQNEWTHHLKQPAYQKLIIGDFNTQIGTRPANTRYVGKFAGKNWTEAGEILLDFAEQRRLYIANDFFQENEEKRWTYELSKVGNKKHEINYGLCSNILNRTFDTKIFEYRAETTSWAISAALTETYDEIQQKLMKILRATATKKQKLKRLPEETVKLLDRRRNTNRTENRIEYAELCKLIRRKMKEDHTNFRIQRLLRDRAPEPDGITNEIIKAGGYPLWEALATLFTRCFRKEDIPDQWKKSSTIIIPKEGDREDLNWERSVKGVKKDENG</sequence>
<organism evidence="1 2">
    <name type="scientific">Ancylostoma duodenale</name>
    <dbReference type="NCBI Taxonomy" id="51022"/>
    <lineage>
        <taxon>Eukaryota</taxon>
        <taxon>Metazoa</taxon>
        <taxon>Ecdysozoa</taxon>
        <taxon>Nematoda</taxon>
        <taxon>Chromadorea</taxon>
        <taxon>Rhabditida</taxon>
        <taxon>Rhabditina</taxon>
        <taxon>Rhabditomorpha</taxon>
        <taxon>Strongyloidea</taxon>
        <taxon>Ancylostomatidae</taxon>
        <taxon>Ancylostomatinae</taxon>
        <taxon>Ancylostoma</taxon>
    </lineage>
</organism>
<gene>
    <name evidence="1" type="ORF">ANCDUO_22877</name>
</gene>
<accession>A0A0C2BT44</accession>